<dbReference type="InterPro" id="IPR019395">
    <property type="entry name" value="Transmembrane_161A/B"/>
</dbReference>
<proteinExistence type="inferred from homology"/>
<dbReference type="Pfam" id="PF10268">
    <property type="entry name" value="Tmemb_161AB"/>
    <property type="match status" value="1"/>
</dbReference>
<feature type="transmembrane region" description="Helical" evidence="8">
    <location>
        <begin position="195"/>
        <end position="218"/>
    </location>
</feature>
<feature type="transmembrane region" description="Helical" evidence="8">
    <location>
        <begin position="302"/>
        <end position="330"/>
    </location>
</feature>
<dbReference type="GO" id="GO:0016020">
    <property type="term" value="C:membrane"/>
    <property type="evidence" value="ECO:0007669"/>
    <property type="project" value="UniProtKB-SubCell"/>
</dbReference>
<feature type="transmembrane region" description="Helical" evidence="8">
    <location>
        <begin position="423"/>
        <end position="444"/>
    </location>
</feature>
<keyword evidence="3 8" id="KW-0812">Transmembrane</keyword>
<evidence type="ECO:0000256" key="3">
    <source>
        <dbReference type="ARBA" id="ARBA00022692"/>
    </source>
</evidence>
<dbReference type="EMBL" id="KB870812">
    <property type="protein sequence ID" value="EOA15099.1"/>
    <property type="molecule type" value="Genomic_DNA"/>
</dbReference>
<evidence type="ECO:0000256" key="7">
    <source>
        <dbReference type="SAM" id="MobiDB-lite"/>
    </source>
</evidence>
<evidence type="ECO:0000256" key="4">
    <source>
        <dbReference type="ARBA" id="ARBA00022989"/>
    </source>
</evidence>
<evidence type="ECO:0008006" key="11">
    <source>
        <dbReference type="Google" id="ProtNLM"/>
    </source>
</evidence>
<keyword evidence="10" id="KW-1185">Reference proteome</keyword>
<evidence type="ECO:0000313" key="10">
    <source>
        <dbReference type="Proteomes" id="UP000029121"/>
    </source>
</evidence>
<dbReference type="AlphaFoldDB" id="R0GEF4"/>
<evidence type="ECO:0000256" key="8">
    <source>
        <dbReference type="SAM" id="Phobius"/>
    </source>
</evidence>
<feature type="compositionally biased region" description="Basic and acidic residues" evidence="7">
    <location>
        <begin position="113"/>
        <end position="134"/>
    </location>
</feature>
<feature type="region of interest" description="Disordered" evidence="7">
    <location>
        <begin position="102"/>
        <end position="134"/>
    </location>
</feature>
<evidence type="ECO:0000256" key="1">
    <source>
        <dbReference type="ARBA" id="ARBA00004141"/>
    </source>
</evidence>
<dbReference type="eggNOG" id="ENOG502QU33">
    <property type="taxonomic scope" value="Eukaryota"/>
</dbReference>
<keyword evidence="6" id="KW-0325">Glycoprotein</keyword>
<evidence type="ECO:0000256" key="5">
    <source>
        <dbReference type="ARBA" id="ARBA00023136"/>
    </source>
</evidence>
<dbReference type="PANTHER" id="PTHR13624">
    <property type="entry name" value="RE42071P"/>
    <property type="match status" value="1"/>
</dbReference>
<protein>
    <recommendedName>
        <fullName evidence="11">Transmembrane protein 161B</fullName>
    </recommendedName>
</protein>
<feature type="transmembrane region" description="Helical" evidence="8">
    <location>
        <begin position="162"/>
        <end position="183"/>
    </location>
</feature>
<dbReference type="KEGG" id="crb:17876912"/>
<feature type="transmembrane region" description="Helical" evidence="8">
    <location>
        <begin position="365"/>
        <end position="383"/>
    </location>
</feature>
<organism evidence="9 10">
    <name type="scientific">Capsella rubella</name>
    <dbReference type="NCBI Taxonomy" id="81985"/>
    <lineage>
        <taxon>Eukaryota</taxon>
        <taxon>Viridiplantae</taxon>
        <taxon>Streptophyta</taxon>
        <taxon>Embryophyta</taxon>
        <taxon>Tracheophyta</taxon>
        <taxon>Spermatophyta</taxon>
        <taxon>Magnoliopsida</taxon>
        <taxon>eudicotyledons</taxon>
        <taxon>Gunneridae</taxon>
        <taxon>Pentapetalae</taxon>
        <taxon>rosids</taxon>
        <taxon>malvids</taxon>
        <taxon>Brassicales</taxon>
        <taxon>Brassicaceae</taxon>
        <taxon>Camelineae</taxon>
        <taxon>Capsella</taxon>
    </lineage>
</organism>
<sequence>MDNGYLKSPLGLYQLKVRFEIWKTKSDYTSSSSSSTIEEQSEEKSKGRTMLEILGTYRNLTLQILLSFILTLILSFVKISIIFLHGLCTYIQPENLGQNSAGNGLRPAIRRPSSTDDPKSNVEVRRRNRSKDKSEFDESNAQIFRIKLDEDHLRSRMYFTEYNSLFVLLFLAVSCFLVNYYLGVEDSHGVLGNGLMFPLVLGFIALCKVFVALGKISIERSASKKSEKKLSLIFGVLGFVFGIIISAGVFPKGFDFQLGSVDAFCCIVISFSMACICGFLYMPAGRSARSFWIGTDQIRSNLSIISCGWFGRMVLYVNYIVSVFTSLLWIHPLAEILVKRSDNAGTRSGQIGLVGNVGMSSDDFVKFRVLCLLVSGLLQAMAVRPNLQMFLNEAVLSWYQRLHGSKTPDLDFSRAKMFLHNHYLCLVALQFLAPSVLVILFLGLSQIDLSSFAVSQLVCGSLPCSDFIKQVGLLMSWWVLFVWTCFTSASLVFYRRGVLYVS</sequence>
<gene>
    <name evidence="9" type="ORF">CARUB_v10028467mg</name>
</gene>
<name>R0GEF4_9BRAS</name>
<dbReference type="STRING" id="81985.R0GEF4"/>
<accession>R0GEF4</accession>
<keyword evidence="4 8" id="KW-1133">Transmembrane helix</keyword>
<dbReference type="OrthoDB" id="784140at2759"/>
<evidence type="ECO:0000256" key="2">
    <source>
        <dbReference type="ARBA" id="ARBA00009706"/>
    </source>
</evidence>
<feature type="transmembrane region" description="Helical" evidence="8">
    <location>
        <begin position="230"/>
        <end position="250"/>
    </location>
</feature>
<evidence type="ECO:0000256" key="6">
    <source>
        <dbReference type="ARBA" id="ARBA00023180"/>
    </source>
</evidence>
<dbReference type="Proteomes" id="UP000029121">
    <property type="component" value="Unassembled WGS sequence"/>
</dbReference>
<reference evidence="10" key="1">
    <citation type="journal article" date="2013" name="Nat. Genet.">
        <title>The Capsella rubella genome and the genomic consequences of rapid mating system evolution.</title>
        <authorList>
            <person name="Slotte T."/>
            <person name="Hazzouri K.M."/>
            <person name="Agren J.A."/>
            <person name="Koenig D."/>
            <person name="Maumus F."/>
            <person name="Guo Y.L."/>
            <person name="Steige K."/>
            <person name="Platts A.E."/>
            <person name="Escobar J.S."/>
            <person name="Newman L.K."/>
            <person name="Wang W."/>
            <person name="Mandakova T."/>
            <person name="Vello E."/>
            <person name="Smith L.M."/>
            <person name="Henz S.R."/>
            <person name="Steffen J."/>
            <person name="Takuno S."/>
            <person name="Brandvain Y."/>
            <person name="Coop G."/>
            <person name="Andolfatto P."/>
            <person name="Hu T.T."/>
            <person name="Blanchette M."/>
            <person name="Clark R.M."/>
            <person name="Quesneville H."/>
            <person name="Nordborg M."/>
            <person name="Gaut B.S."/>
            <person name="Lysak M.A."/>
            <person name="Jenkins J."/>
            <person name="Grimwood J."/>
            <person name="Chapman J."/>
            <person name="Prochnik S."/>
            <person name="Shu S."/>
            <person name="Rokhsar D."/>
            <person name="Schmutz J."/>
            <person name="Weigel D."/>
            <person name="Wright S.I."/>
        </authorList>
    </citation>
    <scope>NUCLEOTIDE SEQUENCE [LARGE SCALE GENOMIC DNA]</scope>
    <source>
        <strain evidence="10">cv. Monte Gargano</strain>
    </source>
</reference>
<comment type="similarity">
    <text evidence="2">Belongs to the TMEM161 family.</text>
</comment>
<dbReference type="PANTHER" id="PTHR13624:SF6">
    <property type="entry name" value="EMEI"/>
    <property type="match status" value="1"/>
</dbReference>
<feature type="transmembrane region" description="Helical" evidence="8">
    <location>
        <begin position="475"/>
        <end position="494"/>
    </location>
</feature>
<feature type="transmembrane region" description="Helical" evidence="8">
    <location>
        <begin position="256"/>
        <end position="281"/>
    </location>
</feature>
<keyword evidence="5 8" id="KW-0472">Membrane</keyword>
<evidence type="ECO:0000313" key="9">
    <source>
        <dbReference type="EMBL" id="EOA15099.1"/>
    </source>
</evidence>
<feature type="transmembrane region" description="Helical" evidence="8">
    <location>
        <begin position="60"/>
        <end position="84"/>
    </location>
</feature>
<comment type="subcellular location">
    <subcellularLocation>
        <location evidence="1">Membrane</location>
        <topology evidence="1">Multi-pass membrane protein</topology>
    </subcellularLocation>
</comment>